<name>A0ABM7ZC34_NOSCO</name>
<reference evidence="1" key="1">
    <citation type="submission" date="2022-04" db="EMBL/GenBank/DDBJ databases">
        <title>Complete genome sequence of a cyanobacterium, Nostoc sp. SO-36, isolated in Antarctica.</title>
        <authorList>
            <person name="Kanesaki Y."/>
            <person name="Effendi D."/>
            <person name="Sakamoto T."/>
            <person name="Ohtani S."/>
            <person name="Awai K."/>
        </authorList>
    </citation>
    <scope>NUCLEOTIDE SEQUENCE</scope>
    <source>
        <strain evidence="1">SO-36</strain>
        <plasmid evidence="1">pANSO36B</plasmid>
    </source>
</reference>
<proteinExistence type="predicted"/>
<dbReference type="RefSeq" id="WP_199331162.1">
    <property type="nucleotide sequence ID" value="NZ_AP025734.1"/>
</dbReference>
<geneLocation type="plasmid" evidence="1 2">
    <name>pANSO36B</name>
</geneLocation>
<protein>
    <submittedName>
        <fullName evidence="1">Uncharacterized protein</fullName>
    </submittedName>
</protein>
<keyword evidence="1" id="KW-0614">Plasmid</keyword>
<accession>A0ABM7ZC34</accession>
<evidence type="ECO:0000313" key="1">
    <source>
        <dbReference type="EMBL" id="BDI20893.1"/>
    </source>
</evidence>
<gene>
    <name evidence="1" type="ORF">ANSO36C_66950</name>
</gene>
<sequence>MGEINDLRFTATPEDLARWEWFFKEMEKRGLITIFEKSNQYANRGDSKLKRQYFKVKLNVDNSE</sequence>
<dbReference type="Proteomes" id="UP001055453">
    <property type="component" value="Plasmid pANSO36B"/>
</dbReference>
<dbReference type="EMBL" id="AP025734">
    <property type="protein sequence ID" value="BDI20893.1"/>
    <property type="molecule type" value="Genomic_DNA"/>
</dbReference>
<keyword evidence="2" id="KW-1185">Reference proteome</keyword>
<organism evidence="1 2">
    <name type="scientific">Nostoc cf. commune SO-36</name>
    <dbReference type="NCBI Taxonomy" id="449208"/>
    <lineage>
        <taxon>Bacteria</taxon>
        <taxon>Bacillati</taxon>
        <taxon>Cyanobacteriota</taxon>
        <taxon>Cyanophyceae</taxon>
        <taxon>Nostocales</taxon>
        <taxon>Nostocaceae</taxon>
        <taxon>Nostoc</taxon>
    </lineage>
</organism>
<evidence type="ECO:0000313" key="2">
    <source>
        <dbReference type="Proteomes" id="UP001055453"/>
    </source>
</evidence>